<feature type="compositionally biased region" description="Basic and acidic residues" evidence="1">
    <location>
        <begin position="106"/>
        <end position="116"/>
    </location>
</feature>
<keyword evidence="2" id="KW-0456">Lyase</keyword>
<dbReference type="AlphaFoldDB" id="A0A6J4N1M9"/>
<feature type="compositionally biased region" description="Basic and acidic residues" evidence="1">
    <location>
        <begin position="37"/>
        <end position="53"/>
    </location>
</feature>
<feature type="compositionally biased region" description="Basic residues" evidence="1">
    <location>
        <begin position="92"/>
        <end position="105"/>
    </location>
</feature>
<dbReference type="GO" id="GO:0004089">
    <property type="term" value="F:carbonate dehydratase activity"/>
    <property type="evidence" value="ECO:0007669"/>
    <property type="project" value="UniProtKB-EC"/>
</dbReference>
<evidence type="ECO:0000313" key="2">
    <source>
        <dbReference type="EMBL" id="CAA9375423.1"/>
    </source>
</evidence>
<feature type="compositionally biased region" description="Low complexity" evidence="1">
    <location>
        <begin position="166"/>
        <end position="180"/>
    </location>
</feature>
<feature type="region of interest" description="Disordered" evidence="1">
    <location>
        <begin position="1"/>
        <end position="20"/>
    </location>
</feature>
<proteinExistence type="predicted"/>
<evidence type="ECO:0000256" key="1">
    <source>
        <dbReference type="SAM" id="MobiDB-lite"/>
    </source>
</evidence>
<gene>
    <name evidence="2" type="ORF">AVDCRST_MAG89-4959</name>
</gene>
<feature type="compositionally biased region" description="Basic residues" evidence="1">
    <location>
        <begin position="199"/>
        <end position="208"/>
    </location>
</feature>
<dbReference type="EMBL" id="CADCTV010001048">
    <property type="protein sequence ID" value="CAA9375423.1"/>
    <property type="molecule type" value="Genomic_DNA"/>
</dbReference>
<reference evidence="2" key="1">
    <citation type="submission" date="2020-02" db="EMBL/GenBank/DDBJ databases">
        <authorList>
            <person name="Meier V. D."/>
        </authorList>
    </citation>
    <scope>NUCLEOTIDE SEQUENCE</scope>
    <source>
        <strain evidence="2">AVDCRST_MAG89</strain>
    </source>
</reference>
<sequence length="214" mass="23037">ARAEPPSHAEPRMGAVDDRPRPGLLFAAFEHAVARVPVDRVRRQPRAGQRDRQPASGRAVRSPQRGQRGGAHRPQLPVGAAVRRGRAPGEARHRHRALRVRRRAGRAAEHEARADRQLAAPRAGRARQALGAPGAAGGGRAPGPHVRAERDRAGLQRLPDHHRAGRLGARAGAVGARVDLPPAGRHHPRPEHDRDQRRRAAAGARRGRGGAGRI</sequence>
<name>A0A6J4N1M9_9BACT</name>
<dbReference type="EC" id="4.2.1.1" evidence="2"/>
<accession>A0A6J4N1M9</accession>
<protein>
    <submittedName>
        <fullName evidence="2">Carbonic anhydrase, beta class</fullName>
        <ecNumber evidence="2">4.2.1.1</ecNumber>
    </submittedName>
</protein>
<feature type="non-terminal residue" evidence="2">
    <location>
        <position position="214"/>
    </location>
</feature>
<organism evidence="2">
    <name type="scientific">uncultured Gemmatimonadota bacterium</name>
    <dbReference type="NCBI Taxonomy" id="203437"/>
    <lineage>
        <taxon>Bacteria</taxon>
        <taxon>Pseudomonadati</taxon>
        <taxon>Gemmatimonadota</taxon>
        <taxon>environmental samples</taxon>
    </lineage>
</organism>
<feature type="compositionally biased region" description="Low complexity" evidence="1">
    <location>
        <begin position="117"/>
        <end position="133"/>
    </location>
</feature>
<feature type="region of interest" description="Disordered" evidence="1">
    <location>
        <begin position="34"/>
        <end position="214"/>
    </location>
</feature>
<feature type="compositionally biased region" description="Basic and acidic residues" evidence="1">
    <location>
        <begin position="146"/>
        <end position="162"/>
    </location>
</feature>
<feature type="non-terminal residue" evidence="2">
    <location>
        <position position="1"/>
    </location>
</feature>